<dbReference type="NCBIfam" id="TIGR01484">
    <property type="entry name" value="HAD-SF-IIB"/>
    <property type="match status" value="1"/>
</dbReference>
<dbReference type="SUPFAM" id="SSF48371">
    <property type="entry name" value="ARM repeat"/>
    <property type="match status" value="1"/>
</dbReference>
<evidence type="ECO:0000256" key="4">
    <source>
        <dbReference type="ARBA" id="ARBA00011738"/>
    </source>
</evidence>
<evidence type="ECO:0000313" key="19">
    <source>
        <dbReference type="WormBase" id="SRAE_2000084200"/>
    </source>
</evidence>
<keyword evidence="6 12" id="KW-0963">Cytoplasm</keyword>
<dbReference type="GO" id="GO:0006487">
    <property type="term" value="P:protein N-linked glycosylation"/>
    <property type="evidence" value="ECO:0007669"/>
    <property type="project" value="TreeGrafter"/>
</dbReference>
<feature type="region of interest" description="Disordered" evidence="14">
    <location>
        <begin position="241"/>
        <end position="266"/>
    </location>
</feature>
<dbReference type="UniPathway" id="UPA00126">
    <property type="reaction ID" value="UER00424"/>
</dbReference>
<evidence type="ECO:0000256" key="10">
    <source>
        <dbReference type="PIRSR" id="PIRSR605002-2"/>
    </source>
</evidence>
<keyword evidence="13" id="KW-0175">Coiled coil</keyword>
<feature type="binding site" evidence="10">
    <location>
        <position position="1584"/>
    </location>
    <ligand>
        <name>alpha-D-mannose 1-phosphate</name>
        <dbReference type="ChEBI" id="CHEBI:58409"/>
    </ligand>
</feature>
<evidence type="ECO:0000256" key="13">
    <source>
        <dbReference type="SAM" id="Coils"/>
    </source>
</evidence>
<dbReference type="Gene3D" id="1.25.40.180">
    <property type="match status" value="1"/>
</dbReference>
<dbReference type="InterPro" id="IPR036412">
    <property type="entry name" value="HAD-like_sf"/>
</dbReference>
<feature type="region of interest" description="Disordered" evidence="14">
    <location>
        <begin position="1"/>
        <end position="44"/>
    </location>
</feature>
<feature type="binding site" evidence="11">
    <location>
        <position position="1613"/>
    </location>
    <ligand>
        <name>Mg(2+)</name>
        <dbReference type="ChEBI" id="CHEBI:18420"/>
        <label>1</label>
    </ligand>
</feature>
<evidence type="ECO:0000256" key="8">
    <source>
        <dbReference type="ARBA" id="ARBA00022842"/>
    </source>
</evidence>
<dbReference type="PANTHER" id="PTHR10466:SF0">
    <property type="entry name" value="PHOSPHOMANNOMUTASE"/>
    <property type="match status" value="1"/>
</dbReference>
<comment type="similarity">
    <text evidence="3 12">Belongs to the eukaryotic PMM family.</text>
</comment>
<dbReference type="GO" id="GO:0046872">
    <property type="term" value="F:metal ion binding"/>
    <property type="evidence" value="ECO:0007669"/>
    <property type="project" value="UniProtKB-KW"/>
</dbReference>
<feature type="compositionally biased region" description="Polar residues" evidence="14">
    <location>
        <begin position="30"/>
        <end position="44"/>
    </location>
</feature>
<feature type="compositionally biased region" description="Polar residues" evidence="14">
    <location>
        <begin position="470"/>
        <end position="482"/>
    </location>
</feature>
<dbReference type="Gene3D" id="3.30.1240.20">
    <property type="match status" value="1"/>
</dbReference>
<comment type="function">
    <text evidence="12">Involved in the synthesis of the GDP-mannose and dolichol-phosphate-mannose required for a number of critical mannosyl transfer reactions.</text>
</comment>
<reference evidence="16 17" key="1">
    <citation type="submission" date="2014-09" db="EMBL/GenBank/DDBJ databases">
        <authorList>
            <person name="Martin A.A."/>
        </authorList>
    </citation>
    <scope>NUCLEOTIDE SEQUENCE</scope>
    <source>
        <strain evidence="17">ED321</strain>
        <strain evidence="16">ED321 Heterogonic</strain>
    </source>
</reference>
<feature type="region of interest" description="Disordered" evidence="14">
    <location>
        <begin position="805"/>
        <end position="928"/>
    </location>
</feature>
<feature type="compositionally biased region" description="Polar residues" evidence="14">
    <location>
        <begin position="909"/>
        <end position="925"/>
    </location>
</feature>
<evidence type="ECO:0000259" key="15">
    <source>
        <dbReference type="SMART" id="SM00543"/>
    </source>
</evidence>
<evidence type="ECO:0000256" key="2">
    <source>
        <dbReference type="ARBA" id="ARBA00004699"/>
    </source>
</evidence>
<dbReference type="Proteomes" id="UP000035682">
    <property type="component" value="Unplaced"/>
</dbReference>
<dbReference type="InterPro" id="IPR006379">
    <property type="entry name" value="HAD-SF_hydro_IIB"/>
</dbReference>
<feature type="binding site" evidence="11">
    <location>
        <position position="1630"/>
    </location>
    <ligand>
        <name>Mg(2+)</name>
        <dbReference type="ChEBI" id="CHEBI:18420"/>
        <label>1</label>
    </ligand>
</feature>
<dbReference type="InterPro" id="IPR003890">
    <property type="entry name" value="MIF4G-like_typ-3"/>
</dbReference>
<dbReference type="InterPro" id="IPR016024">
    <property type="entry name" value="ARM-type_fold"/>
</dbReference>
<dbReference type="GO" id="GO:0004615">
    <property type="term" value="F:phosphomannomutase activity"/>
    <property type="evidence" value="ECO:0007669"/>
    <property type="project" value="UniProtKB-EC"/>
</dbReference>
<feature type="binding site" evidence="11">
    <location>
        <position position="1627"/>
    </location>
    <ligand>
        <name>Mg(2+)</name>
        <dbReference type="ChEBI" id="CHEBI:18420"/>
        <label>1</label>
    </ligand>
</feature>
<feature type="compositionally biased region" description="Basic and acidic residues" evidence="14">
    <location>
        <begin position="819"/>
        <end position="830"/>
    </location>
</feature>
<dbReference type="GO" id="GO:0003723">
    <property type="term" value="F:RNA binding"/>
    <property type="evidence" value="ECO:0007669"/>
    <property type="project" value="InterPro"/>
</dbReference>
<comment type="subunit">
    <text evidence="4 12">Homodimer.</text>
</comment>
<sequence length="1653" mass="188108">MSTHLSNPHNKGGNKNRGSRKNTYRGPHVNSGNYINHTENNYTSNSQHITQPEVQFATPQLLNVSYSAPEHHPQPQMQHTHHNVAGQVDQPTNLIHTQVTTMPYFNGHQAPMGYVQPTAPIPLPVFHPNAISYSQPGQVPQNYPPAIESYQVPQPVNYRPIPAPVPGSTEFELVECKKPAVIQKKEKRILSVCDPETKKSIFDEGASNLNKDISSKESTPSEVTLHKSASGSSVKQHLVIEKAPSIRSRQNSERVSELGGNNNEGSNWIKEEFKRQIAERAVGSSTEAALGDKIKPEDETVKDERDPINNIISQAEILANTISESIEKLELEAPSKEVIDGQKEEEVKTESKNETDTSGNLITSSSTLVKGTSKDQVQKKLSFASEQPKIEKKADKETYLEIEADMKRSMEDPKFDIENCVYPKNFIRTYRLAVSLFKIASNPVSDEIKALLYYDKSSISTSMKGRRNDNQFQPPWSKTVNDQGRKSYGGRNSHGHSSDRRKNRNNAVARPSIERSRANVQLHRSENAWKPSACSDDINSKLLKEVRGILNKITPTNFEALMTEFLQFRLFEKKEILQDVIDLIFAKAVEEPRFCSIYSDLYNAQVNDEKKQTSSVKSSFGTALIQKCQVTFEKKDFPFSKEMEQINEELKSETDEEKIKEKTDRLAELVEKEKRFTFGTIRFIAHLYRHDLLVTKIISYCVTYLLNMFQNENNEKALEQAVLLFETVGKHWSGLPRNSENNSDIGMSLQHFKKYLPNNESNPYNLSKRMQFMIENLIETSENNWVAKNSRMRDGPKKIDEVHEEIKNEEMQNAYLRDQYSKEKDNESSKRKPYSGTNSVDKRYNLSKNSSINRKNTDLRDSGHYTLKTQAKSFADGCNPKDTKTINEKSGTIPRSKKSDGGRKDGNSSKRQASPQWSRPSTNSRKSTKAVECFDDDFYNDQTPEVTIVDVKYNKDELNKQLKQLANDHGQPDKIAELKDMIERYLNEENCCEVVETIMLFVFYDINKVRSTIERATIGRLIGCLLSGPKNAEVLHGLVSLCEHFDDFGVTSDCPRAWIYFGELLANAIIYDTSTNVSSEKLTLDKLDRIFSAAEPKETKDEFLFAFLKSTITEENLLEPIEDNEKRDEFIKSLVISINKMKLTDTGIISEKMEEKLKNVSSKRDNKNLLEVIKGYETLPFLSSEGTNSLLQFGKAKKVEDFGEPTINVDLELNKKNAEIPVKVLPKGIYTYSDTQRDFNSNFKLPDINNPIDISGFMKSKNNYINGLYLPMPFGMEPVNVQFFRENEQENAIEGAFSTEGKIIKAKEKAKVICNKGPTKECDEALEEYYILMSDNVNEKDAPLFEKLVKLTDSIGSAGYRDNKKKGLGVLLGLPGMEDPVYWKARFDNFNDNSIFLNANMPNSCNATIGNVFIRILIMIESRQTISNENLQFFKELSKNQNLGIVGGSDFGKICEQMGLSEEDLCSTFSYVFAENGLDGKINGKQIQKQSILKFLGDSKYQILINYIFKLFSEIDIPKKRGNFVELRNGMINISPIGRSCTQEERIEFFLYDQQHNVRREIVEKLKEKFTEYELDFVIGGQISIDIFPLGWDKRYCLKYIEGEFEKIYFFGDKTMPGGNDYALFIDNRTIGHTVSGPDDTVKQVKDIINNLK</sequence>
<dbReference type="EC" id="5.4.2.8" evidence="5 12"/>
<evidence type="ECO:0000313" key="16">
    <source>
        <dbReference type="EMBL" id="CEF66172.1"/>
    </source>
</evidence>
<evidence type="ECO:0000256" key="5">
    <source>
        <dbReference type="ARBA" id="ARBA00012730"/>
    </source>
</evidence>
<comment type="pathway">
    <text evidence="2 12">Nucleotide-sugar biosynthesis; GDP-alpha-D-mannose biosynthesis; alpha-D-mannose 1-phosphate from D-fructose 6-phosphate: step 2/2.</text>
</comment>
<feature type="binding site" evidence="10">
    <location>
        <position position="1546"/>
    </location>
    <ligand>
        <name>alpha-D-mannose 1-phosphate</name>
        <dbReference type="ChEBI" id="CHEBI:58409"/>
    </ligand>
</feature>
<dbReference type="CTD" id="36378536"/>
<dbReference type="GO" id="GO:0006013">
    <property type="term" value="P:mannose metabolic process"/>
    <property type="evidence" value="ECO:0007669"/>
    <property type="project" value="TreeGrafter"/>
</dbReference>
<evidence type="ECO:0000313" key="18">
    <source>
        <dbReference type="WBParaSite" id="SRAE_2000084200.1"/>
    </source>
</evidence>
<dbReference type="EMBL" id="LN609529">
    <property type="protein sequence ID" value="CEF66172.1"/>
    <property type="molecule type" value="Genomic_DNA"/>
</dbReference>
<feature type="compositionally biased region" description="Basic and acidic residues" evidence="14">
    <location>
        <begin position="512"/>
        <end position="523"/>
    </location>
</feature>
<dbReference type="InterPro" id="IPR023214">
    <property type="entry name" value="HAD_sf"/>
</dbReference>
<accession>A0A090L8W3</accession>
<feature type="compositionally biased region" description="Basic and acidic residues" evidence="14">
    <location>
        <begin position="337"/>
        <end position="355"/>
    </location>
</feature>
<keyword evidence="16" id="KW-0378">Hydrolase</keyword>
<feature type="binding site" evidence="10">
    <location>
        <position position="1586"/>
    </location>
    <ligand>
        <name>alpha-D-mannose 1-phosphate</name>
        <dbReference type="ChEBI" id="CHEBI:58409"/>
    </ligand>
</feature>
<reference evidence="18" key="2">
    <citation type="submission" date="2020-12" db="UniProtKB">
        <authorList>
            <consortium name="WormBaseParasite"/>
        </authorList>
    </citation>
    <scope>IDENTIFICATION</scope>
</reference>
<feature type="domain" description="MIF4G" evidence="15">
    <location>
        <begin position="543"/>
        <end position="784"/>
    </location>
</feature>
<feature type="compositionally biased region" description="Basic and acidic residues" evidence="14">
    <location>
        <begin position="897"/>
        <end position="908"/>
    </location>
</feature>
<dbReference type="SMART" id="SM00543">
    <property type="entry name" value="MIF4G"/>
    <property type="match status" value="1"/>
</dbReference>
<feature type="region of interest" description="Disordered" evidence="14">
    <location>
        <begin position="337"/>
        <end position="369"/>
    </location>
</feature>
<feature type="region of interest" description="Disordered" evidence="14">
    <location>
        <begin position="462"/>
        <end position="523"/>
    </location>
</feature>
<feature type="compositionally biased region" description="Basic and acidic residues" evidence="14">
    <location>
        <begin position="290"/>
        <end position="302"/>
    </location>
</feature>
<evidence type="ECO:0000256" key="6">
    <source>
        <dbReference type="ARBA" id="ARBA00022490"/>
    </source>
</evidence>
<feature type="coiled-coil region" evidence="13">
    <location>
        <begin position="640"/>
        <end position="672"/>
    </location>
</feature>
<evidence type="ECO:0000256" key="11">
    <source>
        <dbReference type="PIRSR" id="PIRSR605002-3"/>
    </source>
</evidence>
<feature type="compositionally biased region" description="Polar residues" evidence="14">
    <location>
        <begin position="356"/>
        <end position="369"/>
    </location>
</feature>
<dbReference type="Gene3D" id="3.40.50.1000">
    <property type="entry name" value="HAD superfamily/HAD-like"/>
    <property type="match status" value="1"/>
</dbReference>
<evidence type="ECO:0000256" key="3">
    <source>
        <dbReference type="ARBA" id="ARBA00009736"/>
    </source>
</evidence>
<evidence type="ECO:0000256" key="14">
    <source>
        <dbReference type="SAM" id="MobiDB-lite"/>
    </source>
</evidence>
<proteinExistence type="inferred from homology"/>
<dbReference type="GO" id="GO:0005829">
    <property type="term" value="C:cytosol"/>
    <property type="evidence" value="ECO:0007669"/>
    <property type="project" value="TreeGrafter"/>
</dbReference>
<dbReference type="Pfam" id="PF02854">
    <property type="entry name" value="MIF4G"/>
    <property type="match status" value="1"/>
</dbReference>
<evidence type="ECO:0000256" key="7">
    <source>
        <dbReference type="ARBA" id="ARBA00022723"/>
    </source>
</evidence>
<dbReference type="PANTHER" id="PTHR10466">
    <property type="entry name" value="PHOSPHOMANNOMUTASE"/>
    <property type="match status" value="1"/>
</dbReference>
<keyword evidence="9 12" id="KW-0413">Isomerase</keyword>
<dbReference type="Pfam" id="PF03332">
    <property type="entry name" value="PMM"/>
    <property type="match status" value="1"/>
</dbReference>
<dbReference type="OrthoDB" id="10264771at2759"/>
<feature type="compositionally biased region" description="Basic residues" evidence="14">
    <location>
        <begin position="12"/>
        <end position="23"/>
    </location>
</feature>
<gene>
    <name evidence="16 18 19" type="ORF">SRAE_2000084200</name>
</gene>
<protein>
    <recommendedName>
        <fullName evidence="5 12">Phosphomannomutase</fullName>
        <ecNumber evidence="5 12">5.4.2.8</ecNumber>
    </recommendedName>
</protein>
<dbReference type="WormBase" id="SRAE_2000084200">
    <property type="protein sequence ID" value="SRP11299"/>
    <property type="gene ID" value="WBGene00261042"/>
</dbReference>
<dbReference type="GO" id="GO:0009298">
    <property type="term" value="P:GDP-mannose biosynthetic process"/>
    <property type="evidence" value="ECO:0007669"/>
    <property type="project" value="UniProtKB-UniPathway"/>
</dbReference>
<comment type="subcellular location">
    <subcellularLocation>
        <location evidence="1 12">Cytoplasm</location>
    </subcellularLocation>
</comment>
<dbReference type="STRING" id="34506.A0A090L8W3"/>
<comment type="cofactor">
    <cofactor evidence="11">
        <name>Mg(2+)</name>
        <dbReference type="ChEBI" id="CHEBI:18420"/>
    </cofactor>
</comment>
<dbReference type="GeneID" id="36378536"/>
<feature type="region of interest" description="Disordered" evidence="14">
    <location>
        <begin position="280"/>
        <end position="302"/>
    </location>
</feature>
<evidence type="ECO:0000256" key="1">
    <source>
        <dbReference type="ARBA" id="ARBA00004496"/>
    </source>
</evidence>
<dbReference type="GO" id="GO:0016787">
    <property type="term" value="F:hydrolase activity"/>
    <property type="evidence" value="ECO:0007669"/>
    <property type="project" value="UniProtKB-KW"/>
</dbReference>
<organism evidence="16">
    <name type="scientific">Strongyloides ratti</name>
    <name type="common">Parasitic roundworm</name>
    <dbReference type="NCBI Taxonomy" id="34506"/>
    <lineage>
        <taxon>Eukaryota</taxon>
        <taxon>Metazoa</taxon>
        <taxon>Ecdysozoa</taxon>
        <taxon>Nematoda</taxon>
        <taxon>Chromadorea</taxon>
        <taxon>Rhabditida</taxon>
        <taxon>Tylenchina</taxon>
        <taxon>Panagrolaimomorpha</taxon>
        <taxon>Strongyloidoidea</taxon>
        <taxon>Strongyloididae</taxon>
        <taxon>Strongyloides</taxon>
    </lineage>
</organism>
<keyword evidence="8 11" id="KW-0460">Magnesium</keyword>
<keyword evidence="17" id="KW-1185">Reference proteome</keyword>
<comment type="catalytic activity">
    <reaction evidence="12">
        <text>alpha-D-mannose 1-phosphate = D-mannose 6-phosphate</text>
        <dbReference type="Rhea" id="RHEA:11140"/>
        <dbReference type="ChEBI" id="CHEBI:58409"/>
        <dbReference type="ChEBI" id="CHEBI:58735"/>
        <dbReference type="EC" id="5.4.2.8"/>
    </reaction>
</comment>
<dbReference type="eggNOG" id="KOG0401">
    <property type="taxonomic scope" value="Eukaryota"/>
</dbReference>
<dbReference type="InterPro" id="IPR005002">
    <property type="entry name" value="PMM"/>
</dbReference>
<dbReference type="FunFam" id="3.30.1240.20:FF:000001">
    <property type="entry name" value="Phosphomannomutase"/>
    <property type="match status" value="1"/>
</dbReference>
<evidence type="ECO:0000256" key="12">
    <source>
        <dbReference type="RuleBase" id="RU361118"/>
    </source>
</evidence>
<dbReference type="WBParaSite" id="SRAE_2000084200.1">
    <property type="protein sequence ID" value="SRAE_2000084200.1"/>
    <property type="gene ID" value="WBGene00261042"/>
</dbReference>
<feature type="compositionally biased region" description="Low complexity" evidence="14">
    <location>
        <begin position="257"/>
        <end position="266"/>
    </location>
</feature>
<feature type="binding site" evidence="11">
    <location>
        <position position="1625"/>
    </location>
    <ligand>
        <name>Mg(2+)</name>
        <dbReference type="ChEBI" id="CHEBI:18420"/>
        <label>1</label>
    </ligand>
</feature>
<feature type="binding site" evidence="10">
    <location>
        <position position="1423"/>
    </location>
    <ligand>
        <name>alpha-D-mannose 1-phosphate</name>
        <dbReference type="ChEBI" id="CHEBI:58409"/>
    </ligand>
</feature>
<evidence type="ECO:0000256" key="9">
    <source>
        <dbReference type="ARBA" id="ARBA00023235"/>
    </source>
</evidence>
<dbReference type="SUPFAM" id="SSF56784">
    <property type="entry name" value="HAD-like"/>
    <property type="match status" value="1"/>
</dbReference>
<evidence type="ECO:0000313" key="17">
    <source>
        <dbReference type="Proteomes" id="UP000035682"/>
    </source>
</evidence>
<feature type="binding site" evidence="10">
    <location>
        <position position="1528"/>
    </location>
    <ligand>
        <name>alpha-D-mannose 1-phosphate</name>
        <dbReference type="ChEBI" id="CHEBI:58409"/>
    </ligand>
</feature>
<dbReference type="InterPro" id="IPR043169">
    <property type="entry name" value="PMM_cap"/>
</dbReference>
<dbReference type="CDD" id="cd02585">
    <property type="entry name" value="HAD_PMM"/>
    <property type="match status" value="1"/>
</dbReference>
<dbReference type="RefSeq" id="XP_024505372.1">
    <property type="nucleotide sequence ID" value="XM_024651723.1"/>
</dbReference>
<keyword evidence="7 11" id="KW-0479">Metal-binding</keyword>
<name>A0A090L8W3_STRRB</name>
<feature type="binding site" evidence="10">
    <location>
        <position position="1539"/>
    </location>
    <ligand>
        <name>alpha-D-mannose 1-phosphate</name>
        <dbReference type="ChEBI" id="CHEBI:58409"/>
    </ligand>
</feature>